<comment type="pathway">
    <text evidence="1 7">Cell wall biogenesis; peptidoglycan biosynthesis.</text>
</comment>
<dbReference type="GO" id="GO:0005576">
    <property type="term" value="C:extracellular region"/>
    <property type="evidence" value="ECO:0007669"/>
    <property type="project" value="TreeGrafter"/>
</dbReference>
<dbReference type="GO" id="GO:0008360">
    <property type="term" value="P:regulation of cell shape"/>
    <property type="evidence" value="ECO:0007669"/>
    <property type="project" value="UniProtKB-UniRule"/>
</dbReference>
<dbReference type="InterPro" id="IPR005490">
    <property type="entry name" value="LD_TPept_cat_dom"/>
</dbReference>
<dbReference type="Gene3D" id="2.40.440.10">
    <property type="entry name" value="L,D-transpeptidase catalytic domain-like"/>
    <property type="match status" value="1"/>
</dbReference>
<dbReference type="EMBL" id="NCBC01000345">
    <property type="protein sequence ID" value="OYV78529.1"/>
    <property type="molecule type" value="Genomic_DNA"/>
</dbReference>
<gene>
    <name evidence="9" type="ORF">B7Z70_09210</name>
</gene>
<dbReference type="InterPro" id="IPR038063">
    <property type="entry name" value="Transpep_catalytic_dom"/>
</dbReference>
<dbReference type="UniPathway" id="UPA00219"/>
<name>A0A257SZB6_9PROT</name>
<dbReference type="GO" id="GO:0071972">
    <property type="term" value="F:peptidoglycan L,D-transpeptidase activity"/>
    <property type="evidence" value="ECO:0007669"/>
    <property type="project" value="TreeGrafter"/>
</dbReference>
<dbReference type="PANTHER" id="PTHR30582">
    <property type="entry name" value="L,D-TRANSPEPTIDASE"/>
    <property type="match status" value="1"/>
</dbReference>
<evidence type="ECO:0000313" key="10">
    <source>
        <dbReference type="Proteomes" id="UP000216779"/>
    </source>
</evidence>
<keyword evidence="4 7" id="KW-0133">Cell shape</keyword>
<feature type="active site" description="Proton donor/acceptor" evidence="7">
    <location>
        <position position="177"/>
    </location>
</feature>
<dbReference type="GO" id="GO:0018104">
    <property type="term" value="P:peptidoglycan-protein cross-linking"/>
    <property type="evidence" value="ECO:0007669"/>
    <property type="project" value="TreeGrafter"/>
</dbReference>
<sequence>MYRVGRWSIWVSLGLILGLGGCAFHMPPEPHSVAYYAARIPPPPVAPVASAAAATLSTPISRQVRIVVSAAERRMTVYQGNAVLATFPVAIGFNGAAPRRARGDDVTPVGHYRVGWINYGTRYGTFMGLTYPNREDAAWGLRQGIISRAQYDAIVSAIDSGRTPPQNTPLGGAIGIHGMGPQFGDDPDSKVFPGRWTAGCVALSNWDVQQLAALVKVGTPVEIVGEAPGYRHTIELSYARPTARADAKSDDVSLSSAVRSSLSAPAAP</sequence>
<dbReference type="GO" id="GO:0016740">
    <property type="term" value="F:transferase activity"/>
    <property type="evidence" value="ECO:0007669"/>
    <property type="project" value="UniProtKB-KW"/>
</dbReference>
<evidence type="ECO:0000313" key="9">
    <source>
        <dbReference type="EMBL" id="OYV78529.1"/>
    </source>
</evidence>
<evidence type="ECO:0000259" key="8">
    <source>
        <dbReference type="PROSITE" id="PS52029"/>
    </source>
</evidence>
<accession>A0A257SZB6</accession>
<dbReference type="InterPro" id="IPR050979">
    <property type="entry name" value="LD-transpeptidase"/>
</dbReference>
<dbReference type="AlphaFoldDB" id="A0A257SZB6"/>
<feature type="domain" description="L,D-TPase catalytic" evidence="8">
    <location>
        <begin position="64"/>
        <end position="224"/>
    </location>
</feature>
<comment type="caution">
    <text evidence="9">The sequence shown here is derived from an EMBL/GenBank/DDBJ whole genome shotgun (WGS) entry which is preliminary data.</text>
</comment>
<keyword evidence="5 7" id="KW-0573">Peptidoglycan synthesis</keyword>
<dbReference type="Proteomes" id="UP000216779">
    <property type="component" value="Unassembled WGS sequence"/>
</dbReference>
<dbReference type="Pfam" id="PF03734">
    <property type="entry name" value="YkuD"/>
    <property type="match status" value="1"/>
</dbReference>
<evidence type="ECO:0000256" key="2">
    <source>
        <dbReference type="ARBA" id="ARBA00005992"/>
    </source>
</evidence>
<dbReference type="PANTHER" id="PTHR30582:SF30">
    <property type="entry name" value="BLR4375 PROTEIN"/>
    <property type="match status" value="1"/>
</dbReference>
<evidence type="ECO:0000256" key="1">
    <source>
        <dbReference type="ARBA" id="ARBA00004752"/>
    </source>
</evidence>
<dbReference type="GO" id="GO:0071555">
    <property type="term" value="P:cell wall organization"/>
    <property type="evidence" value="ECO:0007669"/>
    <property type="project" value="UniProtKB-UniRule"/>
</dbReference>
<protein>
    <submittedName>
        <fullName evidence="9">L,D-transpeptidase</fullName>
    </submittedName>
</protein>
<evidence type="ECO:0000256" key="7">
    <source>
        <dbReference type="PROSITE-ProRule" id="PRU01373"/>
    </source>
</evidence>
<feature type="active site" description="Nucleophile" evidence="7">
    <location>
        <position position="200"/>
    </location>
</feature>
<organism evidence="9 10">
    <name type="scientific">Acidithiobacillus ferrivorans</name>
    <dbReference type="NCBI Taxonomy" id="160808"/>
    <lineage>
        <taxon>Bacteria</taxon>
        <taxon>Pseudomonadati</taxon>
        <taxon>Pseudomonadota</taxon>
        <taxon>Acidithiobacillia</taxon>
        <taxon>Acidithiobacillales</taxon>
        <taxon>Acidithiobacillaceae</taxon>
        <taxon>Acidithiobacillus</taxon>
    </lineage>
</organism>
<proteinExistence type="inferred from homology"/>
<dbReference type="SUPFAM" id="SSF141523">
    <property type="entry name" value="L,D-transpeptidase catalytic domain-like"/>
    <property type="match status" value="1"/>
</dbReference>
<evidence type="ECO:0000256" key="3">
    <source>
        <dbReference type="ARBA" id="ARBA00022679"/>
    </source>
</evidence>
<keyword evidence="6 7" id="KW-0961">Cell wall biogenesis/degradation</keyword>
<comment type="similarity">
    <text evidence="2">Belongs to the YkuD family.</text>
</comment>
<dbReference type="PROSITE" id="PS52029">
    <property type="entry name" value="LD_TPASE"/>
    <property type="match status" value="1"/>
</dbReference>
<evidence type="ECO:0000256" key="5">
    <source>
        <dbReference type="ARBA" id="ARBA00022984"/>
    </source>
</evidence>
<reference evidence="9 10" key="1">
    <citation type="submission" date="2017-03" db="EMBL/GenBank/DDBJ databases">
        <title>Lifting the veil on microbial sulfur biogeochemistry in mining wastewaters.</title>
        <authorList>
            <person name="Kantor R.S."/>
            <person name="Colenbrander Nelson T."/>
            <person name="Marshall S."/>
            <person name="Bennett D."/>
            <person name="Apte S."/>
            <person name="Camacho D."/>
            <person name="Thomas B.C."/>
            <person name="Warren L.A."/>
            <person name="Banfield J.F."/>
        </authorList>
    </citation>
    <scope>NUCLEOTIDE SEQUENCE [LARGE SCALE GENOMIC DNA]</scope>
    <source>
        <strain evidence="9">21-59-9</strain>
    </source>
</reference>
<dbReference type="PROSITE" id="PS51257">
    <property type="entry name" value="PROKAR_LIPOPROTEIN"/>
    <property type="match status" value="1"/>
</dbReference>
<evidence type="ECO:0000256" key="6">
    <source>
        <dbReference type="ARBA" id="ARBA00023316"/>
    </source>
</evidence>
<evidence type="ECO:0000256" key="4">
    <source>
        <dbReference type="ARBA" id="ARBA00022960"/>
    </source>
</evidence>
<keyword evidence="3" id="KW-0808">Transferase</keyword>
<dbReference type="CDD" id="cd16913">
    <property type="entry name" value="YkuD_like"/>
    <property type="match status" value="1"/>
</dbReference>